<protein>
    <recommendedName>
        <fullName evidence="2">AAA+ ATPase domain-containing protein</fullName>
    </recommendedName>
</protein>
<dbReference type="SMART" id="SM00382">
    <property type="entry name" value="AAA"/>
    <property type="match status" value="1"/>
</dbReference>
<proteinExistence type="predicted"/>
<evidence type="ECO:0000313" key="4">
    <source>
        <dbReference type="Proteomes" id="UP001165092"/>
    </source>
</evidence>
<dbReference type="Proteomes" id="UP001165092">
    <property type="component" value="Unassembled WGS sequence"/>
</dbReference>
<dbReference type="RefSeq" id="WP_285756726.1">
    <property type="nucleotide sequence ID" value="NZ_BSQG01000001.1"/>
</dbReference>
<dbReference type="Pfam" id="PF22738">
    <property type="entry name" value="NNH7"/>
    <property type="match status" value="1"/>
</dbReference>
<sequence>MVKKTLSYSDALRILGKDDSALLDFAEKLADGTLAALGVPDLFGLRSQVVKHGRGAVARVRGSLDGMGRWERTERIEAANQVLRVVAAFEALEDVLARSGAPLSVDDLAFTGDEQLSLLTGSLTNGLDVLPVLPGSDTAATGTRTTSHLPGTIRAFIRGLSAWERLSATDQSRVDRALDELPELAAGRYAASYRRLAADIPEFGVWAGLTEHAATRERIDQVSTGLFGMEELLRGLSADAGPQRRLDELALANRAVLDQPMLPTAEAPEGMVLPTVSRSYLNPCGLLRFSDSDSLPSADSWWAQSERHEDLQPLLVSLLTQWHCRTRPIVLLGHPGAGKSQLTRMLCARLPAGDFLPLRVELRGVQADAPVYRQIEEGIAATLGTEVSWRELCDRAAGALPVVILDGFDELLQATGINRSDYLEQVQQFQEQQADINNPVAVIVTSRTVVADRTRFPARTPVIRLEPFDDARIARMLRIWNQANAAEQAQRGIGPLPLDVLLRYRELAEQPLLLLMLLIFDSDTTVLREAADGLGRGELYERLLTAFAERDVRKHRARLTTAELSEATEGELRRLEVVAMAMFTRHKQSVTADELDQDLAVLYPDAAVHAANPGLRGRITPADQVLGRFFFVHEARAVRNGEHSSVYEFLHATFSEYLVARTVVNALDELMADRLHARRKRFSEPLNDGLLYALTSFATLSGRAAIMEFTEELLAARLARRPEDRAEYRALLLELFADALYPAPNRSFSAYEPERLPVTHRHGVHTANLVLLLLAVSTTGVDVRELYPTGAGSWQEWRGLVGLWRSMRTDEWHGTVDTVRVRHLDCWGGEPRTVVERETGEPVNVGECVGFELRADVTIPLAVNNPYLITVPYEGVSSKLLRSIALRVNGTAARMTLMLLPYLRHVSSDLGTWFTGHDDEGSLIGWAEAHDILELRLGDASFHSDERIARYERLLATSRLGRIELLVLRQAAEDLDEPHDRRPHRLAPTVGSYLDSVRSVVSGPALTARSVARVLEGLRPRLPGADGAIDRITALAAANDERPGADAVPPARRKNGVLPSSAWGSGGSGSG</sequence>
<organism evidence="3 4">
    <name type="scientific">Nocardiopsis ansamitocini</name>
    <dbReference type="NCBI Taxonomy" id="1670832"/>
    <lineage>
        <taxon>Bacteria</taxon>
        <taxon>Bacillati</taxon>
        <taxon>Actinomycetota</taxon>
        <taxon>Actinomycetes</taxon>
        <taxon>Streptosporangiales</taxon>
        <taxon>Nocardiopsidaceae</taxon>
        <taxon>Nocardiopsis</taxon>
    </lineage>
</organism>
<feature type="region of interest" description="Disordered" evidence="1">
    <location>
        <begin position="1039"/>
        <end position="1071"/>
    </location>
</feature>
<dbReference type="AlphaFoldDB" id="A0A9W6P2I9"/>
<dbReference type="SUPFAM" id="SSF52540">
    <property type="entry name" value="P-loop containing nucleoside triphosphate hydrolases"/>
    <property type="match status" value="1"/>
</dbReference>
<evidence type="ECO:0000259" key="2">
    <source>
        <dbReference type="SMART" id="SM00382"/>
    </source>
</evidence>
<dbReference type="EMBL" id="BSQG01000001">
    <property type="protein sequence ID" value="GLU45848.1"/>
    <property type="molecule type" value="Genomic_DNA"/>
</dbReference>
<accession>A0A9W6P2I9</accession>
<dbReference type="InterPro" id="IPR003593">
    <property type="entry name" value="AAA+_ATPase"/>
</dbReference>
<dbReference type="InterPro" id="IPR027417">
    <property type="entry name" value="P-loop_NTPase"/>
</dbReference>
<dbReference type="InterPro" id="IPR054567">
    <property type="entry name" value="NNH7"/>
</dbReference>
<evidence type="ECO:0000256" key="1">
    <source>
        <dbReference type="SAM" id="MobiDB-lite"/>
    </source>
</evidence>
<dbReference type="Gene3D" id="3.40.50.300">
    <property type="entry name" value="P-loop containing nucleotide triphosphate hydrolases"/>
    <property type="match status" value="1"/>
</dbReference>
<evidence type="ECO:0000313" key="3">
    <source>
        <dbReference type="EMBL" id="GLU45848.1"/>
    </source>
</evidence>
<comment type="caution">
    <text evidence="3">The sequence shown here is derived from an EMBL/GenBank/DDBJ whole genome shotgun (WGS) entry which is preliminary data.</text>
</comment>
<name>A0A9W6P2I9_9ACTN</name>
<reference evidence="3" key="1">
    <citation type="submission" date="2023-02" db="EMBL/GenBank/DDBJ databases">
        <title>Nocardiopsis ansamitocini NBRC 112285.</title>
        <authorList>
            <person name="Ichikawa N."/>
            <person name="Sato H."/>
            <person name="Tonouchi N."/>
        </authorList>
    </citation>
    <scope>NUCLEOTIDE SEQUENCE</scope>
    <source>
        <strain evidence="3">NBRC 112285</strain>
    </source>
</reference>
<keyword evidence="4" id="KW-1185">Reference proteome</keyword>
<gene>
    <name evidence="3" type="ORF">Nans01_01990</name>
</gene>
<feature type="domain" description="AAA+ ATPase" evidence="2">
    <location>
        <begin position="325"/>
        <end position="469"/>
    </location>
</feature>